<dbReference type="EnsemblProtists" id="HpaT800428">
    <property type="protein sequence ID" value="HpaP800428"/>
    <property type="gene ID" value="HpaG800428"/>
</dbReference>
<reference evidence="2" key="1">
    <citation type="journal article" date="2010" name="Science">
        <title>Signatures of adaptation to obligate biotrophy in the Hyaloperonospora arabidopsidis genome.</title>
        <authorList>
            <person name="Baxter L."/>
            <person name="Tripathy S."/>
            <person name="Ishaque N."/>
            <person name="Boot N."/>
            <person name="Cabral A."/>
            <person name="Kemen E."/>
            <person name="Thines M."/>
            <person name="Ah-Fong A."/>
            <person name="Anderson R."/>
            <person name="Badejoko W."/>
            <person name="Bittner-Eddy P."/>
            <person name="Boore J.L."/>
            <person name="Chibucos M.C."/>
            <person name="Coates M."/>
            <person name="Dehal P."/>
            <person name="Delehaunty K."/>
            <person name="Dong S."/>
            <person name="Downton P."/>
            <person name="Dumas B."/>
            <person name="Fabro G."/>
            <person name="Fronick C."/>
            <person name="Fuerstenberg S.I."/>
            <person name="Fulton L."/>
            <person name="Gaulin E."/>
            <person name="Govers F."/>
            <person name="Hughes L."/>
            <person name="Humphray S."/>
            <person name="Jiang R.H."/>
            <person name="Judelson H."/>
            <person name="Kamoun S."/>
            <person name="Kyung K."/>
            <person name="Meijer H."/>
            <person name="Minx P."/>
            <person name="Morris P."/>
            <person name="Nelson J."/>
            <person name="Phuntumart V."/>
            <person name="Qutob D."/>
            <person name="Rehmany A."/>
            <person name="Rougon-Cardoso A."/>
            <person name="Ryden P."/>
            <person name="Torto-Alalibo T."/>
            <person name="Studholme D."/>
            <person name="Wang Y."/>
            <person name="Win J."/>
            <person name="Wood J."/>
            <person name="Clifton S.W."/>
            <person name="Rogers J."/>
            <person name="Van den Ackerveken G."/>
            <person name="Jones J.D."/>
            <person name="McDowell J.M."/>
            <person name="Beynon J."/>
            <person name="Tyler B.M."/>
        </authorList>
    </citation>
    <scope>NUCLEOTIDE SEQUENCE [LARGE SCALE GENOMIC DNA]</scope>
    <source>
        <strain evidence="2">Emoy2</strain>
    </source>
</reference>
<evidence type="ECO:0000313" key="1">
    <source>
        <dbReference type="EnsemblProtists" id="HpaP800428"/>
    </source>
</evidence>
<dbReference type="AlphaFoldDB" id="M4B2D0"/>
<organism evidence="1 2">
    <name type="scientific">Hyaloperonospora arabidopsidis (strain Emoy2)</name>
    <name type="common">Downy mildew agent</name>
    <name type="synonym">Peronospora arabidopsidis</name>
    <dbReference type="NCBI Taxonomy" id="559515"/>
    <lineage>
        <taxon>Eukaryota</taxon>
        <taxon>Sar</taxon>
        <taxon>Stramenopiles</taxon>
        <taxon>Oomycota</taxon>
        <taxon>Peronosporomycetes</taxon>
        <taxon>Peronosporales</taxon>
        <taxon>Peronosporaceae</taxon>
        <taxon>Hyaloperonospora</taxon>
    </lineage>
</organism>
<accession>M4B2D0</accession>
<sequence>MSVQQRRSGRKWCQIMLRSSFPRRVSIFCSASVRSGMWRECYFNKNNRRWCLGQFMGRCHVGMHDDRVQALNSSRVYKDVSCDTQIEACSMSHTRHV</sequence>
<dbReference type="HOGENOM" id="CLU_2351129_0_0_1"/>
<reference evidence="1" key="2">
    <citation type="submission" date="2015-06" db="UniProtKB">
        <authorList>
            <consortium name="EnsemblProtists"/>
        </authorList>
    </citation>
    <scope>IDENTIFICATION</scope>
    <source>
        <strain evidence="1">Emoy2</strain>
    </source>
</reference>
<dbReference type="VEuPathDB" id="FungiDB:HpaG800428"/>
<dbReference type="Proteomes" id="UP000011713">
    <property type="component" value="Unassembled WGS sequence"/>
</dbReference>
<evidence type="ECO:0000313" key="2">
    <source>
        <dbReference type="Proteomes" id="UP000011713"/>
    </source>
</evidence>
<name>M4B2D0_HYAAE</name>
<keyword evidence="2" id="KW-1185">Reference proteome</keyword>
<protein>
    <submittedName>
        <fullName evidence="1">Uncharacterized protein</fullName>
    </submittedName>
</protein>
<dbReference type="InParanoid" id="M4B2D0"/>
<proteinExistence type="predicted"/>
<dbReference type="EMBL" id="JH597777">
    <property type="status" value="NOT_ANNOTATED_CDS"/>
    <property type="molecule type" value="Genomic_DNA"/>
</dbReference>